<dbReference type="PROSITE" id="PS50888">
    <property type="entry name" value="BHLH"/>
    <property type="match status" value="1"/>
</dbReference>
<dbReference type="STRING" id="133385.A0A2T9YNL4"/>
<keyword evidence="4" id="KW-1185">Reference proteome</keyword>
<dbReference type="AlphaFoldDB" id="A0A2T9YNL4"/>
<dbReference type="OrthoDB" id="71302at2759"/>
<dbReference type="SMART" id="SM00353">
    <property type="entry name" value="HLH"/>
    <property type="match status" value="1"/>
</dbReference>
<sequence>MVSSEPIKSHYNKIHSLLNEEPPNSYTFQQHEAEYISSHNPRVEPNLQSNSNRPSQLLYSTESQAYNHPCSINQNLLSEEDQPLSIAHSLPLSQNQTDSFSKNASQYPVGSYEWESIRKENHKRVERRRREHINAGVSLLASLVPGCGKNKGKVLHQAAQYITQLTSNYNDTVSRYTNDASKNQKLISSLAAQLELLEEENKRLKRKIEDLSTNPSL</sequence>
<dbReference type="InterPro" id="IPR011598">
    <property type="entry name" value="bHLH_dom"/>
</dbReference>
<feature type="coiled-coil region" evidence="1">
    <location>
        <begin position="180"/>
        <end position="214"/>
    </location>
</feature>
<dbReference type="PANTHER" id="PTHR47787:SF1">
    <property type="entry name" value="CENTROMERE-BINDING PROTEIN 1"/>
    <property type="match status" value="1"/>
</dbReference>
<evidence type="ECO:0000313" key="4">
    <source>
        <dbReference type="Proteomes" id="UP000245383"/>
    </source>
</evidence>
<evidence type="ECO:0000259" key="2">
    <source>
        <dbReference type="PROSITE" id="PS50888"/>
    </source>
</evidence>
<dbReference type="GO" id="GO:0003700">
    <property type="term" value="F:DNA-binding transcription factor activity"/>
    <property type="evidence" value="ECO:0007669"/>
    <property type="project" value="TreeGrafter"/>
</dbReference>
<dbReference type="Gene3D" id="4.10.280.10">
    <property type="entry name" value="Helix-loop-helix DNA-binding domain"/>
    <property type="match status" value="1"/>
</dbReference>
<dbReference type="Proteomes" id="UP000245383">
    <property type="component" value="Unassembled WGS sequence"/>
</dbReference>
<dbReference type="PANTHER" id="PTHR47787">
    <property type="entry name" value="CENTROMERE-BINDING PROTEIN 1"/>
    <property type="match status" value="1"/>
</dbReference>
<accession>A0A2T9YNL4</accession>
<organism evidence="3 4">
    <name type="scientific">Smittium simulii</name>
    <dbReference type="NCBI Taxonomy" id="133385"/>
    <lineage>
        <taxon>Eukaryota</taxon>
        <taxon>Fungi</taxon>
        <taxon>Fungi incertae sedis</taxon>
        <taxon>Zoopagomycota</taxon>
        <taxon>Kickxellomycotina</taxon>
        <taxon>Harpellomycetes</taxon>
        <taxon>Harpellales</taxon>
        <taxon>Legeriomycetaceae</taxon>
        <taxon>Smittium</taxon>
    </lineage>
</organism>
<dbReference type="GO" id="GO:0046983">
    <property type="term" value="F:protein dimerization activity"/>
    <property type="evidence" value="ECO:0007669"/>
    <property type="project" value="InterPro"/>
</dbReference>
<gene>
    <name evidence="3" type="ORF">BB561_002981</name>
</gene>
<dbReference type="InterPro" id="IPR036638">
    <property type="entry name" value="HLH_DNA-bd_sf"/>
</dbReference>
<evidence type="ECO:0000256" key="1">
    <source>
        <dbReference type="SAM" id="Coils"/>
    </source>
</evidence>
<comment type="caution">
    <text evidence="3">The sequence shown here is derived from an EMBL/GenBank/DDBJ whole genome shotgun (WGS) entry which is preliminary data.</text>
</comment>
<proteinExistence type="predicted"/>
<keyword evidence="1" id="KW-0175">Coiled coil</keyword>
<dbReference type="SUPFAM" id="SSF47459">
    <property type="entry name" value="HLH, helix-loop-helix DNA-binding domain"/>
    <property type="match status" value="1"/>
</dbReference>
<dbReference type="GO" id="GO:0005634">
    <property type="term" value="C:nucleus"/>
    <property type="evidence" value="ECO:0007669"/>
    <property type="project" value="TreeGrafter"/>
</dbReference>
<reference evidence="3 4" key="1">
    <citation type="journal article" date="2018" name="MBio">
        <title>Comparative Genomics Reveals the Core Gene Toolbox for the Fungus-Insect Symbiosis.</title>
        <authorList>
            <person name="Wang Y."/>
            <person name="Stata M."/>
            <person name="Wang W."/>
            <person name="Stajich J.E."/>
            <person name="White M.M."/>
            <person name="Moncalvo J.M."/>
        </authorList>
    </citation>
    <scope>NUCLEOTIDE SEQUENCE [LARGE SCALE GENOMIC DNA]</scope>
    <source>
        <strain evidence="3 4">SWE-8-4</strain>
    </source>
</reference>
<dbReference type="Pfam" id="PF00010">
    <property type="entry name" value="HLH"/>
    <property type="match status" value="1"/>
</dbReference>
<feature type="domain" description="BHLH" evidence="2">
    <location>
        <begin position="117"/>
        <end position="165"/>
    </location>
</feature>
<evidence type="ECO:0000313" key="3">
    <source>
        <dbReference type="EMBL" id="PVU93854.1"/>
    </source>
</evidence>
<dbReference type="EMBL" id="MBFR01000111">
    <property type="protein sequence ID" value="PVU93854.1"/>
    <property type="molecule type" value="Genomic_DNA"/>
</dbReference>
<name>A0A2T9YNL4_9FUNG</name>
<protein>
    <recommendedName>
        <fullName evidence="2">BHLH domain-containing protein</fullName>
    </recommendedName>
</protein>